<reference evidence="2" key="2">
    <citation type="submission" date="2025-09" db="UniProtKB">
        <authorList>
            <consortium name="Ensembl"/>
        </authorList>
    </citation>
    <scope>IDENTIFICATION</scope>
</reference>
<dbReference type="InterPro" id="IPR012336">
    <property type="entry name" value="Thioredoxin-like_fold"/>
</dbReference>
<dbReference type="GO" id="GO:0045494">
    <property type="term" value="P:photoreceptor cell maintenance"/>
    <property type="evidence" value="ECO:0007669"/>
    <property type="project" value="InterPro"/>
</dbReference>
<dbReference type="GO" id="GO:0007608">
    <property type="term" value="P:sensory perception of smell"/>
    <property type="evidence" value="ECO:0007669"/>
    <property type="project" value="TreeGrafter"/>
</dbReference>
<name>A0A8C9LJG7_9PRIM</name>
<dbReference type="Pfam" id="PF13905">
    <property type="entry name" value="Thioredoxin_8"/>
    <property type="match status" value="1"/>
</dbReference>
<dbReference type="Ensembl" id="ENSPTET00000008895.1">
    <property type="protein sequence ID" value="ENSPTEP00000005778.1"/>
    <property type="gene ID" value="ENSPTEG00000006686.1"/>
</dbReference>
<dbReference type="Gene3D" id="3.40.30.10">
    <property type="entry name" value="Glutaredoxin"/>
    <property type="match status" value="1"/>
</dbReference>
<organism evidence="2 3">
    <name type="scientific">Piliocolobus tephrosceles</name>
    <name type="common">Ugandan red Colobus</name>
    <dbReference type="NCBI Taxonomy" id="591936"/>
    <lineage>
        <taxon>Eukaryota</taxon>
        <taxon>Metazoa</taxon>
        <taxon>Chordata</taxon>
        <taxon>Craniata</taxon>
        <taxon>Vertebrata</taxon>
        <taxon>Euteleostomi</taxon>
        <taxon>Mammalia</taxon>
        <taxon>Eutheria</taxon>
        <taxon>Euarchontoglires</taxon>
        <taxon>Primates</taxon>
        <taxon>Haplorrhini</taxon>
        <taxon>Catarrhini</taxon>
        <taxon>Cercopithecidae</taxon>
        <taxon>Colobinae</taxon>
        <taxon>Piliocolobus</taxon>
    </lineage>
</organism>
<keyword evidence="3" id="KW-1185">Reference proteome</keyword>
<dbReference type="InterPro" id="IPR029519">
    <property type="entry name" value="RdCVF2"/>
</dbReference>
<proteinExistence type="predicted"/>
<dbReference type="GO" id="GO:0007601">
    <property type="term" value="P:visual perception"/>
    <property type="evidence" value="ECO:0007669"/>
    <property type="project" value="TreeGrafter"/>
</dbReference>
<accession>A0A8C9LJG7</accession>
<evidence type="ECO:0000313" key="3">
    <source>
        <dbReference type="Proteomes" id="UP000694416"/>
    </source>
</evidence>
<dbReference type="SUPFAM" id="SSF52833">
    <property type="entry name" value="Thioredoxin-like"/>
    <property type="match status" value="1"/>
</dbReference>
<evidence type="ECO:0000313" key="2">
    <source>
        <dbReference type="Ensembl" id="ENSPTEP00000005778.1"/>
    </source>
</evidence>
<dbReference type="PANTHER" id="PTHR46762:SF1">
    <property type="entry name" value="NUCLEOREDOXIN-LIKE PROTEIN 2"/>
    <property type="match status" value="1"/>
</dbReference>
<evidence type="ECO:0000259" key="1">
    <source>
        <dbReference type="Pfam" id="PF13905"/>
    </source>
</evidence>
<dbReference type="InterPro" id="IPR036249">
    <property type="entry name" value="Thioredoxin-like_sf"/>
</dbReference>
<gene>
    <name evidence="2" type="primary">NXNL2</name>
</gene>
<sequence length="295" mass="32494">MVDILGGRHLVTRKGAAVEAEAALQNKVVALYFAAARCGLSRDFTQLLCDFYTALVAEARRPAPFEVVFVSADDSSQEMLSFMHELHGTWLALPFHDPYRHWCRECRKPWKTAAGLANLSKHKPPDLGHRPSVRGGETAFLMSFRVMLVLLLLGPHVVPDSAGQRLVHGPRSADAVEPRGAQESVGEILLLLLASQPLHDPPAAALQGVLMTLGRRFQVPGMTESHLVWPQLDSLLSLLEVTCVALPRPTAQSTDAEITHLPKLLDKELKSGCWPFCCSLYAKSYLVVSLFFLLE</sequence>
<protein>
    <submittedName>
        <fullName evidence="2">Nucleoredoxin like 2</fullName>
    </submittedName>
</protein>
<feature type="domain" description="Thioredoxin-like fold" evidence="1">
    <location>
        <begin position="26"/>
        <end position="103"/>
    </location>
</feature>
<dbReference type="AlphaFoldDB" id="A0A8C9LJG7"/>
<dbReference type="PANTHER" id="PTHR46762">
    <property type="entry name" value="NUCLEOREDOXIN-LIKE PROTEIN 2"/>
    <property type="match status" value="1"/>
</dbReference>
<dbReference type="Proteomes" id="UP000694416">
    <property type="component" value="Unplaced"/>
</dbReference>
<reference evidence="2" key="1">
    <citation type="submission" date="2025-08" db="UniProtKB">
        <authorList>
            <consortium name="Ensembl"/>
        </authorList>
    </citation>
    <scope>IDENTIFICATION</scope>
</reference>